<evidence type="ECO:0000313" key="2">
    <source>
        <dbReference type="Proteomes" id="UP000230821"/>
    </source>
</evidence>
<dbReference type="AlphaFoldDB" id="A0A2G6KFE7"/>
<accession>A0A2G6KFE7</accession>
<proteinExistence type="predicted"/>
<sequence length="258" mass="30176">MAYKKLKDWFDKALAILLSEKIQPVFQGFDSQRFIREIDTGIHGLELKARVELIADILREHLPQDYPQSISILTAVLGPENEKETGMFTEGYWIMPIAKYVEKYGVEHYSESIAAIREITTRHTGEYCIRPFLERYPDKTLAVMGMWSRDENVHVRRLASEGLRPRLPWARKLDQFIANPEPILQILENLKDDDSKFVQKSVANNIHDILKDNYQIGLQTLERWSQDPTRARQWIIKHALRNHIKQGNPEAIRLVERC</sequence>
<dbReference type="Gene3D" id="1.25.40.290">
    <property type="entry name" value="ARM repeat domains"/>
    <property type="match status" value="1"/>
</dbReference>
<dbReference type="EMBL" id="PDSK01000090">
    <property type="protein sequence ID" value="PIE34365.1"/>
    <property type="molecule type" value="Genomic_DNA"/>
</dbReference>
<protein>
    <submittedName>
        <fullName evidence="1">3-methyladenine DNA glycosylase</fullName>
    </submittedName>
</protein>
<gene>
    <name evidence="1" type="ORF">CSA56_07755</name>
</gene>
<dbReference type="InterPro" id="IPR014825">
    <property type="entry name" value="DNA_alkylation"/>
</dbReference>
<dbReference type="Proteomes" id="UP000230821">
    <property type="component" value="Unassembled WGS sequence"/>
</dbReference>
<dbReference type="Pfam" id="PF08713">
    <property type="entry name" value="DNA_alkylation"/>
    <property type="match status" value="1"/>
</dbReference>
<evidence type="ECO:0000313" key="1">
    <source>
        <dbReference type="EMBL" id="PIE34365.1"/>
    </source>
</evidence>
<dbReference type="InterPro" id="IPR016024">
    <property type="entry name" value="ARM-type_fold"/>
</dbReference>
<dbReference type="SUPFAM" id="SSF48371">
    <property type="entry name" value="ARM repeat"/>
    <property type="match status" value="1"/>
</dbReference>
<organism evidence="1 2">
    <name type="scientific">candidate division KSB3 bacterium</name>
    <dbReference type="NCBI Taxonomy" id="2044937"/>
    <lineage>
        <taxon>Bacteria</taxon>
        <taxon>candidate division KSB3</taxon>
    </lineage>
</organism>
<comment type="caution">
    <text evidence="1">The sequence shown here is derived from an EMBL/GenBank/DDBJ whole genome shotgun (WGS) entry which is preliminary data.</text>
</comment>
<name>A0A2G6KFE7_9BACT</name>
<reference evidence="1 2" key="1">
    <citation type="submission" date="2017-10" db="EMBL/GenBank/DDBJ databases">
        <title>Novel microbial diversity and functional potential in the marine mammal oral microbiome.</title>
        <authorList>
            <person name="Dudek N.K."/>
            <person name="Sun C.L."/>
            <person name="Burstein D."/>
            <person name="Kantor R.S."/>
            <person name="Aliaga Goltsman D.S."/>
            <person name="Bik E.M."/>
            <person name="Thomas B.C."/>
            <person name="Banfield J.F."/>
            <person name="Relman D.A."/>
        </authorList>
    </citation>
    <scope>NUCLEOTIDE SEQUENCE [LARGE SCALE GENOMIC DNA]</scope>
    <source>
        <strain evidence="1">DOLJORAL78_47_16</strain>
    </source>
</reference>